<dbReference type="InParanoid" id="A0A0D2AKZ2"/>
<dbReference type="Pfam" id="PF00294">
    <property type="entry name" value="PfkB"/>
    <property type="match status" value="1"/>
</dbReference>
<dbReference type="GO" id="GO:0006144">
    <property type="term" value="P:purine nucleobase metabolic process"/>
    <property type="evidence" value="ECO:0007669"/>
    <property type="project" value="TreeGrafter"/>
</dbReference>
<organism evidence="13 14">
    <name type="scientific">Verruconis gallopava</name>
    <dbReference type="NCBI Taxonomy" id="253628"/>
    <lineage>
        <taxon>Eukaryota</taxon>
        <taxon>Fungi</taxon>
        <taxon>Dikarya</taxon>
        <taxon>Ascomycota</taxon>
        <taxon>Pezizomycotina</taxon>
        <taxon>Dothideomycetes</taxon>
        <taxon>Pleosporomycetidae</taxon>
        <taxon>Venturiales</taxon>
        <taxon>Sympoventuriaceae</taxon>
        <taxon>Verruconis</taxon>
    </lineage>
</organism>
<dbReference type="EC" id="2.7.1.20" evidence="4 11"/>
<comment type="cofactor">
    <cofactor evidence="1 11">
        <name>Mg(2+)</name>
        <dbReference type="ChEBI" id="CHEBI:18420"/>
    </cofactor>
</comment>
<sequence>MAGNYELLCLENPLLDIQGGNEELLKKYDLKPNDAILAEEKHMGLYEDLLKTDAKLIPGGAAQNTARGAAYILPEKSVVYLGCVGKDEYADTLRTESERQGVRVEYRVDDEHPTGRCGVVITGSNRSLCTDLAAANCYKLDHLQQPHIWALAEQAKVFYVGGYHLTVCVPAIMALAEEAAAKNKIFVLNLSAPFIPQFFKDQLDQTSPYWDYLIGNETEAEAWAKSHGLPETSTVQDIAKHLVNLPKKNTKRKRYVVITQGTEPTVVAEQAHDGEVVVHEYPVHAIAKEQICDTNGAGDAFAGGFVAGIVQGKDLATCVDMGQWLAKLSIQELGPSYPYPKQTYSA</sequence>
<gene>
    <name evidence="13" type="ORF">PV09_08648</name>
</gene>
<evidence type="ECO:0000256" key="1">
    <source>
        <dbReference type="ARBA" id="ARBA00001946"/>
    </source>
</evidence>
<dbReference type="FunFam" id="3.40.1190.20:FF:000014">
    <property type="entry name" value="ADO1p Adenosine kinase"/>
    <property type="match status" value="1"/>
</dbReference>
<comment type="catalytic activity">
    <reaction evidence="11">
        <text>adenosine + ATP = AMP + ADP + H(+)</text>
        <dbReference type="Rhea" id="RHEA:20824"/>
        <dbReference type="ChEBI" id="CHEBI:15378"/>
        <dbReference type="ChEBI" id="CHEBI:16335"/>
        <dbReference type="ChEBI" id="CHEBI:30616"/>
        <dbReference type="ChEBI" id="CHEBI:456215"/>
        <dbReference type="ChEBI" id="CHEBI:456216"/>
        <dbReference type="EC" id="2.7.1.20"/>
    </reaction>
</comment>
<dbReference type="CDD" id="cd01168">
    <property type="entry name" value="adenosine_kinase"/>
    <property type="match status" value="1"/>
</dbReference>
<dbReference type="PROSITE" id="PS00584">
    <property type="entry name" value="PFKB_KINASES_2"/>
    <property type="match status" value="1"/>
</dbReference>
<keyword evidence="8 11" id="KW-0418">Kinase</keyword>
<feature type="active site" description="Proton acceptor" evidence="10">
    <location>
        <position position="299"/>
    </location>
</feature>
<dbReference type="SUPFAM" id="SSF53613">
    <property type="entry name" value="Ribokinase-like"/>
    <property type="match status" value="1"/>
</dbReference>
<evidence type="ECO:0000256" key="10">
    <source>
        <dbReference type="PIRSR" id="PIRSR601805-1"/>
    </source>
</evidence>
<dbReference type="GO" id="GO:0005634">
    <property type="term" value="C:nucleus"/>
    <property type="evidence" value="ECO:0007669"/>
    <property type="project" value="TreeGrafter"/>
</dbReference>
<comment type="similarity">
    <text evidence="3 11">Belongs to the carbohydrate kinase PfkB family.</text>
</comment>
<comment type="function">
    <text evidence="11">ATP dependent phosphorylation of adenosine and other related nucleoside analogs to monophosphate derivatives.</text>
</comment>
<dbReference type="InterPro" id="IPR001805">
    <property type="entry name" value="Adenokinase"/>
</dbReference>
<dbReference type="GO" id="GO:0006166">
    <property type="term" value="P:purine ribonucleoside salvage"/>
    <property type="evidence" value="ECO:0007669"/>
    <property type="project" value="UniProtKB-KW"/>
</dbReference>
<dbReference type="PANTHER" id="PTHR45769">
    <property type="entry name" value="ADENOSINE KINASE"/>
    <property type="match status" value="1"/>
</dbReference>
<dbReference type="GO" id="GO:0005829">
    <property type="term" value="C:cytosol"/>
    <property type="evidence" value="ECO:0007669"/>
    <property type="project" value="TreeGrafter"/>
</dbReference>
<dbReference type="Proteomes" id="UP000053259">
    <property type="component" value="Unassembled WGS sequence"/>
</dbReference>
<accession>A0A0D2AKZ2</accession>
<dbReference type="GO" id="GO:0005524">
    <property type="term" value="F:ATP binding"/>
    <property type="evidence" value="ECO:0007669"/>
    <property type="project" value="UniProtKB-UniRule"/>
</dbReference>
<keyword evidence="7 11" id="KW-0547">Nucleotide-binding</keyword>
<dbReference type="EMBL" id="KN847572">
    <property type="protein sequence ID" value="KIV99718.1"/>
    <property type="molecule type" value="Genomic_DNA"/>
</dbReference>
<dbReference type="Gene3D" id="3.30.1110.10">
    <property type="match status" value="1"/>
</dbReference>
<dbReference type="HOGENOM" id="CLU_045832_0_0_1"/>
<keyword evidence="6 11" id="KW-0660">Purine salvage</keyword>
<keyword evidence="14" id="KW-1185">Reference proteome</keyword>
<evidence type="ECO:0000256" key="6">
    <source>
        <dbReference type="ARBA" id="ARBA00022726"/>
    </source>
</evidence>
<evidence type="ECO:0000256" key="5">
    <source>
        <dbReference type="ARBA" id="ARBA00022679"/>
    </source>
</evidence>
<dbReference type="PRINTS" id="PR00989">
    <property type="entry name" value="ADENOKINASE"/>
</dbReference>
<evidence type="ECO:0000256" key="4">
    <source>
        <dbReference type="ARBA" id="ARBA00012119"/>
    </source>
</evidence>
<dbReference type="RefSeq" id="XP_016209588.1">
    <property type="nucleotide sequence ID" value="XM_016362575.1"/>
</dbReference>
<dbReference type="GO" id="GO:0044209">
    <property type="term" value="P:AMP salvage"/>
    <property type="evidence" value="ECO:0007669"/>
    <property type="project" value="UniProtKB-UniRule"/>
</dbReference>
<reference evidence="13 14" key="1">
    <citation type="submission" date="2015-01" db="EMBL/GenBank/DDBJ databases">
        <title>The Genome Sequence of Ochroconis gallopava CBS43764.</title>
        <authorList>
            <consortium name="The Broad Institute Genomics Platform"/>
            <person name="Cuomo C."/>
            <person name="de Hoog S."/>
            <person name="Gorbushina A."/>
            <person name="Stielow B."/>
            <person name="Teixiera M."/>
            <person name="Abouelleil A."/>
            <person name="Chapman S.B."/>
            <person name="Priest M."/>
            <person name="Young S.K."/>
            <person name="Wortman J."/>
            <person name="Nusbaum C."/>
            <person name="Birren B."/>
        </authorList>
    </citation>
    <scope>NUCLEOTIDE SEQUENCE [LARGE SCALE GENOMIC DNA]</scope>
    <source>
        <strain evidence="13 14">CBS 43764</strain>
    </source>
</reference>
<dbReference type="VEuPathDB" id="FungiDB:PV09_08648"/>
<evidence type="ECO:0000256" key="2">
    <source>
        <dbReference type="ARBA" id="ARBA00004801"/>
    </source>
</evidence>
<evidence type="ECO:0000256" key="7">
    <source>
        <dbReference type="ARBA" id="ARBA00022741"/>
    </source>
</evidence>
<comment type="pathway">
    <text evidence="2 11">Purine metabolism; AMP biosynthesis via salvage pathway; AMP from adenosine: step 1/1.</text>
</comment>
<protein>
    <recommendedName>
        <fullName evidence="4 11">Adenosine kinase</fullName>
        <shortName evidence="11">AK</shortName>
        <ecNumber evidence="4 11">2.7.1.20</ecNumber>
    </recommendedName>
    <alternativeName>
        <fullName evidence="11">Adenosine 5'-phosphotransferase</fullName>
    </alternativeName>
</protein>
<evidence type="ECO:0000256" key="11">
    <source>
        <dbReference type="RuleBase" id="RU368116"/>
    </source>
</evidence>
<dbReference type="FunCoup" id="A0A0D2AKZ2">
    <property type="interactions" value="1258"/>
</dbReference>
<evidence type="ECO:0000256" key="9">
    <source>
        <dbReference type="ARBA" id="ARBA00022840"/>
    </source>
</evidence>
<evidence type="ECO:0000313" key="13">
    <source>
        <dbReference type="EMBL" id="KIV99718.1"/>
    </source>
</evidence>
<dbReference type="OrthoDB" id="432447at2759"/>
<keyword evidence="9 11" id="KW-0067">ATP-binding</keyword>
<dbReference type="UniPathway" id="UPA00588">
    <property type="reaction ID" value="UER00659"/>
</dbReference>
<keyword evidence="5 11" id="KW-0808">Transferase</keyword>
<evidence type="ECO:0000256" key="3">
    <source>
        <dbReference type="ARBA" id="ARBA00010688"/>
    </source>
</evidence>
<dbReference type="GeneID" id="27316621"/>
<dbReference type="InterPro" id="IPR011611">
    <property type="entry name" value="PfkB_dom"/>
</dbReference>
<dbReference type="GO" id="GO:0004001">
    <property type="term" value="F:adenosine kinase activity"/>
    <property type="evidence" value="ECO:0007669"/>
    <property type="project" value="UniProtKB-UniRule"/>
</dbReference>
<dbReference type="PANTHER" id="PTHR45769:SF3">
    <property type="entry name" value="ADENOSINE KINASE"/>
    <property type="match status" value="1"/>
</dbReference>
<evidence type="ECO:0000313" key="14">
    <source>
        <dbReference type="Proteomes" id="UP000053259"/>
    </source>
</evidence>
<dbReference type="STRING" id="253628.A0A0D2AKZ2"/>
<evidence type="ECO:0000259" key="12">
    <source>
        <dbReference type="Pfam" id="PF00294"/>
    </source>
</evidence>
<dbReference type="InterPro" id="IPR002173">
    <property type="entry name" value="Carboh/pur_kinase_PfkB_CS"/>
</dbReference>
<proteinExistence type="inferred from homology"/>
<name>A0A0D2AKZ2_9PEZI</name>
<dbReference type="Gene3D" id="3.40.1190.20">
    <property type="match status" value="1"/>
</dbReference>
<feature type="domain" description="Carbohydrate kinase PfkB" evidence="12">
    <location>
        <begin position="25"/>
        <end position="341"/>
    </location>
</feature>
<dbReference type="AlphaFoldDB" id="A0A0D2AKZ2"/>
<dbReference type="InterPro" id="IPR029056">
    <property type="entry name" value="Ribokinase-like"/>
</dbReference>
<keyword evidence="11" id="KW-0460">Magnesium</keyword>
<evidence type="ECO:0000256" key="8">
    <source>
        <dbReference type="ARBA" id="ARBA00022777"/>
    </source>
</evidence>